<dbReference type="PANTHER" id="PTHR36383:SF1">
    <property type="entry name" value="PROTEIN, PUTATIVE-RELATED"/>
    <property type="match status" value="1"/>
</dbReference>
<reference evidence="4 5" key="1">
    <citation type="submission" date="2024-01" db="EMBL/GenBank/DDBJ databases">
        <title>Genome assemblies of Stephania.</title>
        <authorList>
            <person name="Yang L."/>
        </authorList>
    </citation>
    <scope>NUCLEOTIDE SEQUENCE [LARGE SCALE GENOMIC DNA]</scope>
    <source>
        <strain evidence="4">YNDBR</strain>
        <tissue evidence="4">Leaf</tissue>
    </source>
</reference>
<feature type="region of interest" description="Disordered" evidence="2">
    <location>
        <begin position="1"/>
        <end position="34"/>
    </location>
</feature>
<dbReference type="PANTHER" id="PTHR36383">
    <property type="entry name" value="OS09G0529350 PROTEIN"/>
    <property type="match status" value="1"/>
</dbReference>
<keyword evidence="5" id="KW-1185">Reference proteome</keyword>
<keyword evidence="3" id="KW-0472">Membrane</keyword>
<feature type="compositionally biased region" description="Polar residues" evidence="2">
    <location>
        <begin position="1"/>
        <end position="13"/>
    </location>
</feature>
<feature type="coiled-coil region" evidence="1">
    <location>
        <begin position="76"/>
        <end position="140"/>
    </location>
</feature>
<feature type="transmembrane region" description="Helical" evidence="3">
    <location>
        <begin position="205"/>
        <end position="222"/>
    </location>
</feature>
<evidence type="ECO:0000256" key="1">
    <source>
        <dbReference type="SAM" id="Coils"/>
    </source>
</evidence>
<accession>A0AAP0IX96</accession>
<feature type="transmembrane region" description="Helical" evidence="3">
    <location>
        <begin position="242"/>
        <end position="261"/>
    </location>
</feature>
<evidence type="ECO:0000256" key="2">
    <source>
        <dbReference type="SAM" id="MobiDB-lite"/>
    </source>
</evidence>
<dbReference type="EMBL" id="JBBNAF010000008">
    <property type="protein sequence ID" value="KAK9122236.1"/>
    <property type="molecule type" value="Genomic_DNA"/>
</dbReference>
<organism evidence="4 5">
    <name type="scientific">Stephania yunnanensis</name>
    <dbReference type="NCBI Taxonomy" id="152371"/>
    <lineage>
        <taxon>Eukaryota</taxon>
        <taxon>Viridiplantae</taxon>
        <taxon>Streptophyta</taxon>
        <taxon>Embryophyta</taxon>
        <taxon>Tracheophyta</taxon>
        <taxon>Spermatophyta</taxon>
        <taxon>Magnoliopsida</taxon>
        <taxon>Ranunculales</taxon>
        <taxon>Menispermaceae</taxon>
        <taxon>Menispermoideae</taxon>
        <taxon>Cissampelideae</taxon>
        <taxon>Stephania</taxon>
    </lineage>
</organism>
<keyword evidence="3" id="KW-1133">Transmembrane helix</keyword>
<evidence type="ECO:0000313" key="5">
    <source>
        <dbReference type="Proteomes" id="UP001420932"/>
    </source>
</evidence>
<evidence type="ECO:0000313" key="4">
    <source>
        <dbReference type="EMBL" id="KAK9122236.1"/>
    </source>
</evidence>
<keyword evidence="3" id="KW-0812">Transmembrane</keyword>
<feature type="transmembrane region" description="Helical" evidence="3">
    <location>
        <begin position="171"/>
        <end position="193"/>
    </location>
</feature>
<dbReference type="Proteomes" id="UP001420932">
    <property type="component" value="Unassembled WGS sequence"/>
</dbReference>
<name>A0AAP0IX96_9MAGN</name>
<comment type="caution">
    <text evidence="4">The sequence shown here is derived from an EMBL/GenBank/DDBJ whole genome shotgun (WGS) entry which is preliminary data.</text>
</comment>
<dbReference type="AlphaFoldDB" id="A0AAP0IX96"/>
<sequence>MKTLINPSLTPFQNPRILPNLRSPAHSPPPIRPSRSPILKCSSEEIENGGLKDLLSGVVDERVRELLKREENRKLLDGLEKASMRVELAKRELEEIERQEIEAARMRDYVDQLETRASEIAECQREIYEARAMVEEAECSLSLIPDGLDHLVEKENDEIDKDEGATSSEQLILPLAITFVSCALFGVTFRYTIRRDLDNIQLKSGTSAAFGIVKGLAALGAGPPLELNNASLWSHLVDGATLMSENLFVFLFAAVALDYCFKMRLLSPFPIKR</sequence>
<evidence type="ECO:0000256" key="3">
    <source>
        <dbReference type="SAM" id="Phobius"/>
    </source>
</evidence>
<gene>
    <name evidence="4" type="ORF">Syun_019853</name>
</gene>
<protein>
    <submittedName>
        <fullName evidence="4">Uncharacterized protein</fullName>
    </submittedName>
</protein>
<proteinExistence type="predicted"/>
<keyword evidence="1" id="KW-0175">Coiled coil</keyword>